<protein>
    <submittedName>
        <fullName evidence="3">RING-type domain-containing protein</fullName>
    </submittedName>
</protein>
<dbReference type="InterPro" id="IPR013083">
    <property type="entry name" value="Znf_RING/FYVE/PHD"/>
</dbReference>
<dbReference type="WBParaSite" id="MhA1_Contig393.frz3.gene13">
    <property type="protein sequence ID" value="MhA1_Contig393.frz3.gene13"/>
    <property type="gene ID" value="MhA1_Contig393.frz3.gene13"/>
</dbReference>
<organism evidence="2 3">
    <name type="scientific">Meloidogyne hapla</name>
    <name type="common">Root-knot nematode worm</name>
    <dbReference type="NCBI Taxonomy" id="6305"/>
    <lineage>
        <taxon>Eukaryota</taxon>
        <taxon>Metazoa</taxon>
        <taxon>Ecdysozoa</taxon>
        <taxon>Nematoda</taxon>
        <taxon>Chromadorea</taxon>
        <taxon>Rhabditida</taxon>
        <taxon>Tylenchina</taxon>
        <taxon>Tylenchomorpha</taxon>
        <taxon>Tylenchoidea</taxon>
        <taxon>Meloidogynidae</taxon>
        <taxon>Meloidogyninae</taxon>
        <taxon>Meloidogyne</taxon>
    </lineage>
</organism>
<feature type="region of interest" description="Disordered" evidence="1">
    <location>
        <begin position="44"/>
        <end position="83"/>
    </location>
</feature>
<feature type="compositionally biased region" description="Acidic residues" evidence="1">
    <location>
        <begin position="48"/>
        <end position="71"/>
    </location>
</feature>
<name>A0A1I8BQG7_MELHA</name>
<evidence type="ECO:0000256" key="1">
    <source>
        <dbReference type="SAM" id="MobiDB-lite"/>
    </source>
</evidence>
<dbReference type="AlphaFoldDB" id="A0A1I8BQG7"/>
<evidence type="ECO:0000313" key="3">
    <source>
        <dbReference type="WBParaSite" id="MhA1_Contig393.frz3.gene13"/>
    </source>
</evidence>
<accession>A0A1I8BQG7</accession>
<keyword evidence="2" id="KW-1185">Reference proteome</keyword>
<sequence>MKRRSRERLILKNETLKNCLENKCQPPHHNDCGVSVQEYERNTSYIVEEGDEEEEEDVTDSETEVDEEEEEQQQHEMPNVEKFEGNNRHVFPTNFKLREAKICVFCLRKKAVIFMLCGHVCFCYGCSKLSSKHHRIRVKDAKVGDYVPPLCCAICRFEGSYSRIDKMV</sequence>
<proteinExistence type="predicted"/>
<feature type="compositionally biased region" description="Basic and acidic residues" evidence="1">
    <location>
        <begin position="72"/>
        <end position="83"/>
    </location>
</feature>
<dbReference type="Gene3D" id="3.30.40.10">
    <property type="entry name" value="Zinc/RING finger domain, C3HC4 (zinc finger)"/>
    <property type="match status" value="1"/>
</dbReference>
<reference evidence="3" key="1">
    <citation type="submission" date="2016-11" db="UniProtKB">
        <authorList>
            <consortium name="WormBaseParasite"/>
        </authorList>
    </citation>
    <scope>IDENTIFICATION</scope>
</reference>
<dbReference type="Proteomes" id="UP000095281">
    <property type="component" value="Unplaced"/>
</dbReference>
<evidence type="ECO:0000313" key="2">
    <source>
        <dbReference type="Proteomes" id="UP000095281"/>
    </source>
</evidence>